<dbReference type="InterPro" id="IPR013325">
    <property type="entry name" value="RNA_pol_sigma_r2"/>
</dbReference>
<evidence type="ECO:0000256" key="2">
    <source>
        <dbReference type="ARBA" id="ARBA00023015"/>
    </source>
</evidence>
<proteinExistence type="inferred from homology"/>
<dbReference type="Gene3D" id="1.10.1740.10">
    <property type="match status" value="1"/>
</dbReference>
<dbReference type="Proteomes" id="UP000602198">
    <property type="component" value="Unassembled WGS sequence"/>
</dbReference>
<dbReference type="InterPro" id="IPR036388">
    <property type="entry name" value="WH-like_DNA-bd_sf"/>
</dbReference>
<dbReference type="NCBIfam" id="TIGR02937">
    <property type="entry name" value="sigma70-ECF"/>
    <property type="match status" value="1"/>
</dbReference>
<protein>
    <submittedName>
        <fullName evidence="6">Sigma-70 family RNA polymerase sigma factor</fullName>
    </submittedName>
</protein>
<dbReference type="Pfam" id="PF04542">
    <property type="entry name" value="Sigma70_r2"/>
    <property type="match status" value="1"/>
</dbReference>
<dbReference type="InterPro" id="IPR039425">
    <property type="entry name" value="RNA_pol_sigma-70-like"/>
</dbReference>
<keyword evidence="7" id="KW-1185">Reference proteome</keyword>
<evidence type="ECO:0000313" key="7">
    <source>
        <dbReference type="Proteomes" id="UP000602198"/>
    </source>
</evidence>
<evidence type="ECO:0000256" key="1">
    <source>
        <dbReference type="ARBA" id="ARBA00010641"/>
    </source>
</evidence>
<accession>A0ABS1MIM7</accession>
<name>A0ABS1MIM7_9NOCA</name>
<dbReference type="PANTHER" id="PTHR43133:SF51">
    <property type="entry name" value="RNA POLYMERASE SIGMA FACTOR"/>
    <property type="match status" value="1"/>
</dbReference>
<keyword evidence="4" id="KW-0804">Transcription</keyword>
<dbReference type="SUPFAM" id="SSF88946">
    <property type="entry name" value="Sigma2 domain of RNA polymerase sigma factors"/>
    <property type="match status" value="1"/>
</dbReference>
<feature type="domain" description="RNA polymerase sigma-70 region 2" evidence="5">
    <location>
        <begin position="20"/>
        <end position="88"/>
    </location>
</feature>
<dbReference type="RefSeq" id="WP_201958468.1">
    <property type="nucleotide sequence ID" value="NZ_JAERRJ010000026.1"/>
</dbReference>
<comment type="similarity">
    <text evidence="1">Belongs to the sigma-70 factor family. ECF subfamily.</text>
</comment>
<gene>
    <name evidence="6" type="ORF">JK358_37870</name>
</gene>
<dbReference type="SUPFAM" id="SSF88659">
    <property type="entry name" value="Sigma3 and sigma4 domains of RNA polymerase sigma factors"/>
    <property type="match status" value="1"/>
</dbReference>
<dbReference type="PANTHER" id="PTHR43133">
    <property type="entry name" value="RNA POLYMERASE ECF-TYPE SIGMA FACTO"/>
    <property type="match status" value="1"/>
</dbReference>
<dbReference type="InterPro" id="IPR007627">
    <property type="entry name" value="RNA_pol_sigma70_r2"/>
</dbReference>
<dbReference type="InterPro" id="IPR014284">
    <property type="entry name" value="RNA_pol_sigma-70_dom"/>
</dbReference>
<organism evidence="6 7">
    <name type="scientific">Nocardia acididurans</name>
    <dbReference type="NCBI Taxonomy" id="2802282"/>
    <lineage>
        <taxon>Bacteria</taxon>
        <taxon>Bacillati</taxon>
        <taxon>Actinomycetota</taxon>
        <taxon>Actinomycetes</taxon>
        <taxon>Mycobacteriales</taxon>
        <taxon>Nocardiaceae</taxon>
        <taxon>Nocardia</taxon>
    </lineage>
</organism>
<keyword evidence="3" id="KW-0731">Sigma factor</keyword>
<dbReference type="EMBL" id="JAERRJ010000026">
    <property type="protein sequence ID" value="MBL1080179.1"/>
    <property type="molecule type" value="Genomic_DNA"/>
</dbReference>
<evidence type="ECO:0000259" key="5">
    <source>
        <dbReference type="Pfam" id="PF04542"/>
    </source>
</evidence>
<reference evidence="6 7" key="1">
    <citation type="submission" date="2021-01" db="EMBL/GenBank/DDBJ databases">
        <title>WGS of actinomycetes isolated from Thailand.</title>
        <authorList>
            <person name="Thawai C."/>
        </authorList>
    </citation>
    <scope>NUCLEOTIDE SEQUENCE [LARGE SCALE GENOMIC DNA]</scope>
    <source>
        <strain evidence="6 7">LPG 2</strain>
    </source>
</reference>
<dbReference type="Gene3D" id="1.10.10.10">
    <property type="entry name" value="Winged helix-like DNA-binding domain superfamily/Winged helix DNA-binding domain"/>
    <property type="match status" value="1"/>
</dbReference>
<comment type="caution">
    <text evidence="6">The sequence shown here is derived from an EMBL/GenBank/DDBJ whole genome shotgun (WGS) entry which is preliminary data.</text>
</comment>
<dbReference type="InterPro" id="IPR013324">
    <property type="entry name" value="RNA_pol_sigma_r3/r4-like"/>
</dbReference>
<evidence type="ECO:0000256" key="4">
    <source>
        <dbReference type="ARBA" id="ARBA00023163"/>
    </source>
</evidence>
<keyword evidence="2" id="KW-0805">Transcription regulation</keyword>
<sequence>MTATDGSRSAGSRRDQFGEFYQHHRPMVYRRVLSVMRGDSRDADDVTHEVFLEAWNTPGVLDMPSEEVTAHLLTLARSRVIDHWRRNGKGQWDFALSDPVTHELGDAPREIADPTAPAVADEAIGRLAVAQFWTKVLTDLSEGEFRVAAMRWALDMEIAAIAKEMGTTRTAVTSCLHRVRRKLKSIAEQELSCRHPTTHRAEHLPDPAGVVIE</sequence>
<evidence type="ECO:0000256" key="3">
    <source>
        <dbReference type="ARBA" id="ARBA00023082"/>
    </source>
</evidence>
<evidence type="ECO:0000313" key="6">
    <source>
        <dbReference type="EMBL" id="MBL1080179.1"/>
    </source>
</evidence>